<name>A0A4V2S2G9_9GAMM</name>
<dbReference type="Proteomes" id="UP000294862">
    <property type="component" value="Unassembled WGS sequence"/>
</dbReference>
<comment type="caution">
    <text evidence="3">The sequence shown here is derived from an EMBL/GenBank/DDBJ whole genome shotgun (WGS) entry which is preliminary data.</text>
</comment>
<dbReference type="InterPro" id="IPR025392">
    <property type="entry name" value="DUF4124"/>
</dbReference>
<dbReference type="Pfam" id="PF13511">
    <property type="entry name" value="DUF4124"/>
    <property type="match status" value="1"/>
</dbReference>
<feature type="chain" id="PRO_5021000611" evidence="1">
    <location>
        <begin position="23"/>
        <end position="392"/>
    </location>
</feature>
<protein>
    <submittedName>
        <fullName evidence="3">Uncharacterized protein DUF4124</fullName>
    </submittedName>
</protein>
<dbReference type="PROSITE" id="PS51257">
    <property type="entry name" value="PROKAR_LIPOPROTEIN"/>
    <property type="match status" value="1"/>
</dbReference>
<dbReference type="AlphaFoldDB" id="A0A4V2S2G9"/>
<dbReference type="EMBL" id="SLWQ01000005">
    <property type="protein sequence ID" value="TCO40370.1"/>
    <property type="molecule type" value="Genomic_DNA"/>
</dbReference>
<gene>
    <name evidence="3" type="ORF">EV148_105165</name>
</gene>
<evidence type="ECO:0000313" key="3">
    <source>
        <dbReference type="EMBL" id="TCO40370.1"/>
    </source>
</evidence>
<evidence type="ECO:0000256" key="1">
    <source>
        <dbReference type="SAM" id="SignalP"/>
    </source>
</evidence>
<accession>A0A4V2S2G9</accession>
<keyword evidence="4" id="KW-1185">Reference proteome</keyword>
<organism evidence="3 4">
    <name type="scientific">Dokdonella fugitiva</name>
    <dbReference type="NCBI Taxonomy" id="328517"/>
    <lineage>
        <taxon>Bacteria</taxon>
        <taxon>Pseudomonadati</taxon>
        <taxon>Pseudomonadota</taxon>
        <taxon>Gammaproteobacteria</taxon>
        <taxon>Lysobacterales</taxon>
        <taxon>Rhodanobacteraceae</taxon>
        <taxon>Dokdonella</taxon>
    </lineage>
</organism>
<reference evidence="3 4" key="1">
    <citation type="journal article" date="2015" name="Stand. Genomic Sci.">
        <title>Genomic Encyclopedia of Bacterial and Archaeal Type Strains, Phase III: the genomes of soil and plant-associated and newly described type strains.</title>
        <authorList>
            <person name="Whitman W.B."/>
            <person name="Woyke T."/>
            <person name="Klenk H.P."/>
            <person name="Zhou Y."/>
            <person name="Lilburn T.G."/>
            <person name="Beck B.J."/>
            <person name="De Vos P."/>
            <person name="Vandamme P."/>
            <person name="Eisen J.A."/>
            <person name="Garrity G."/>
            <person name="Hugenholtz P."/>
            <person name="Kyrpides N.C."/>
        </authorList>
    </citation>
    <scope>NUCLEOTIDE SEQUENCE [LARGE SCALE GENOMIC DNA]</scope>
    <source>
        <strain evidence="3 4">A3</strain>
    </source>
</reference>
<keyword evidence="1" id="KW-0732">Signal</keyword>
<evidence type="ECO:0000313" key="4">
    <source>
        <dbReference type="Proteomes" id="UP000294862"/>
    </source>
</evidence>
<feature type="signal peptide" evidence="1">
    <location>
        <begin position="1"/>
        <end position="22"/>
    </location>
</feature>
<sequence length="392" mass="41066">MPVQRTSSLVRLAILSAGIAVAGCDRREPPVAAAAGSAHGHIGEPMAAPVVVSTPPQAAPPVQAPTIEPAPAHGVDALPAIEVPQPLQSAACLAHTQAAQARAPVAVHRWVDAAGITHYSDQAPPANAQGHRVIAVSGAPAIDVQASGYDVNLPDQLQQRAVADALGVQRVMHDTLGVPIPSGMRLQIVFVRSEAAYAQQIGDPSLAKSSGTYSTVDRTIRVRMQDQDEVNFAVLRHEITHALVHESIGNLPVSLNEGLAEYFGRYRSGGMGGQVDVGGQRTAMIGAAPGGDGSEALVDLLAREGSGFYTEALAAGERERRYLRAYSLVALLMRDREGRAALQGVLAAQAGTPCVPVAAERLLDAAYPGGLRRLAAEWSAFMRNPPDDIRAY</sequence>
<feature type="domain" description="DUF4124" evidence="2">
    <location>
        <begin position="106"/>
        <end position="144"/>
    </location>
</feature>
<evidence type="ECO:0000259" key="2">
    <source>
        <dbReference type="Pfam" id="PF13511"/>
    </source>
</evidence>
<proteinExistence type="predicted"/>